<protein>
    <recommendedName>
        <fullName evidence="13">Sigma-54-dependent Fis family transcriptional regulator</fullName>
    </recommendedName>
</protein>
<dbReference type="SUPFAM" id="SSF52540">
    <property type="entry name" value="P-loop containing nucleoside triphosphate hydrolases"/>
    <property type="match status" value="1"/>
</dbReference>
<dbReference type="SUPFAM" id="SSF52172">
    <property type="entry name" value="CheY-like"/>
    <property type="match status" value="1"/>
</dbReference>
<evidence type="ECO:0000256" key="3">
    <source>
        <dbReference type="ARBA" id="ARBA00022840"/>
    </source>
</evidence>
<dbReference type="InterPro" id="IPR058031">
    <property type="entry name" value="AAA_lid_NorR"/>
</dbReference>
<evidence type="ECO:0008006" key="13">
    <source>
        <dbReference type="Google" id="ProtNLM"/>
    </source>
</evidence>
<keyword evidence="1 8" id="KW-0597">Phosphoprotein</keyword>
<dbReference type="SMART" id="SM00448">
    <property type="entry name" value="REC"/>
    <property type="match status" value="1"/>
</dbReference>
<dbReference type="PROSITE" id="PS50045">
    <property type="entry name" value="SIGMA54_INTERACT_4"/>
    <property type="match status" value="1"/>
</dbReference>
<dbReference type="PANTHER" id="PTHR32071:SF122">
    <property type="entry name" value="SIGMA FACTOR"/>
    <property type="match status" value="1"/>
</dbReference>
<dbReference type="PANTHER" id="PTHR32071">
    <property type="entry name" value="TRANSCRIPTIONAL REGULATORY PROTEIN"/>
    <property type="match status" value="1"/>
</dbReference>
<dbReference type="InterPro" id="IPR025943">
    <property type="entry name" value="Sigma_54_int_dom_ATP-bd_2"/>
</dbReference>
<dbReference type="GO" id="GO:0005524">
    <property type="term" value="F:ATP binding"/>
    <property type="evidence" value="ECO:0007669"/>
    <property type="project" value="UniProtKB-KW"/>
</dbReference>
<dbReference type="Gene3D" id="1.10.10.60">
    <property type="entry name" value="Homeodomain-like"/>
    <property type="match status" value="1"/>
</dbReference>
<dbReference type="InterPro" id="IPR025662">
    <property type="entry name" value="Sigma_54_int_dom_ATP-bd_1"/>
</dbReference>
<evidence type="ECO:0000256" key="6">
    <source>
        <dbReference type="ARBA" id="ARBA00023125"/>
    </source>
</evidence>
<organism evidence="11 12">
    <name type="scientific">Candidatus Ghiorseimicrobium undicola</name>
    <dbReference type="NCBI Taxonomy" id="1974746"/>
    <lineage>
        <taxon>Bacteria</taxon>
        <taxon>Pseudomonadati</taxon>
        <taxon>Candidatus Omnitrophota</taxon>
        <taxon>Candidatus Ghiorseimicrobium</taxon>
    </lineage>
</organism>
<dbReference type="GO" id="GO:0043565">
    <property type="term" value="F:sequence-specific DNA binding"/>
    <property type="evidence" value="ECO:0007669"/>
    <property type="project" value="InterPro"/>
</dbReference>
<dbReference type="PRINTS" id="PR01590">
    <property type="entry name" value="HTHFIS"/>
</dbReference>
<dbReference type="InterPro" id="IPR011006">
    <property type="entry name" value="CheY-like_superfamily"/>
</dbReference>
<reference evidence="11 12" key="1">
    <citation type="submission" date="2017-09" db="EMBL/GenBank/DDBJ databases">
        <title>Depth-based differentiation of microbial function through sediment-hosted aquifers and enrichment of novel symbionts in the deep terrestrial subsurface.</title>
        <authorList>
            <person name="Probst A.J."/>
            <person name="Ladd B."/>
            <person name="Jarett J.K."/>
            <person name="Geller-Mcgrath D.E."/>
            <person name="Sieber C.M."/>
            <person name="Emerson J.B."/>
            <person name="Anantharaman K."/>
            <person name="Thomas B.C."/>
            <person name="Malmstrom R."/>
            <person name="Stieglmeier M."/>
            <person name="Klingl A."/>
            <person name="Woyke T."/>
            <person name="Ryan C.M."/>
            <person name="Banfield J.F."/>
        </authorList>
    </citation>
    <scope>NUCLEOTIDE SEQUENCE [LARGE SCALE GENOMIC DNA]</scope>
    <source>
        <strain evidence="11">CG11_big_fil_rev_8_21_14_0_20_42_13</strain>
    </source>
</reference>
<dbReference type="FunFam" id="3.40.50.2300:FF:000018">
    <property type="entry name" value="DNA-binding transcriptional regulator NtrC"/>
    <property type="match status" value="1"/>
</dbReference>
<feature type="domain" description="Response regulatory" evidence="10">
    <location>
        <begin position="8"/>
        <end position="122"/>
    </location>
</feature>
<dbReference type="InterPro" id="IPR001789">
    <property type="entry name" value="Sig_transdc_resp-reg_receiver"/>
</dbReference>
<evidence type="ECO:0000259" key="9">
    <source>
        <dbReference type="PROSITE" id="PS50045"/>
    </source>
</evidence>
<keyword evidence="4" id="KW-0902">Two-component regulatory system</keyword>
<evidence type="ECO:0000256" key="7">
    <source>
        <dbReference type="ARBA" id="ARBA00023163"/>
    </source>
</evidence>
<dbReference type="InterPro" id="IPR002197">
    <property type="entry name" value="HTH_Fis"/>
</dbReference>
<sequence>MPYINSLRILIVDDEPLIRSSLQEALRIDGYDVKSASCADEALANISQNSIDIVITDLKMPGLSGMQLLKVVKDKYPQIAVVLITGHGNIETAVEAMKSGAFDYITKPLVDSEIKVIIQKIAEQKKLIQENAFLKEKLAQATRENFCDMFGASNAMQKIYRMIETIANTKATILITGESGTGKRLVAMAIHKNDSLRNNMPFIEVSCGALPENLLESELFGHVKGAFTGAIRDRKGRFELADKGTIFLDEIDTFSPSLQVKLLRVLQEGDFEHVGSTKTIRTDTRIIAATNQNLEKLINDGKFREDLFYRLNVISISIPPLRERKEDIPILTEHFVKKYNKKNNTEVKISAEIIKIFSDYDWPGNVRELENAVEHAVVVAKHGQITQPALPQHILRNKKKAIEQAQNKNLKNVLSEPEREIILNSLNANRWNRKKTAQSLGINRCTLYNKMKRLNIIIPNKPSS</sequence>
<dbReference type="PROSITE" id="PS00676">
    <property type="entry name" value="SIGMA54_INTERACT_2"/>
    <property type="match status" value="1"/>
</dbReference>
<keyword evidence="7" id="KW-0804">Transcription</keyword>
<dbReference type="InterPro" id="IPR002078">
    <property type="entry name" value="Sigma_54_int"/>
</dbReference>
<keyword evidence="3" id="KW-0067">ATP-binding</keyword>
<dbReference type="FunFam" id="3.40.50.300:FF:000006">
    <property type="entry name" value="DNA-binding transcriptional regulator NtrC"/>
    <property type="match status" value="1"/>
</dbReference>
<dbReference type="Pfam" id="PF00072">
    <property type="entry name" value="Response_reg"/>
    <property type="match status" value="1"/>
</dbReference>
<dbReference type="GO" id="GO:0006355">
    <property type="term" value="P:regulation of DNA-templated transcription"/>
    <property type="evidence" value="ECO:0007669"/>
    <property type="project" value="InterPro"/>
</dbReference>
<dbReference type="Gene3D" id="1.10.8.60">
    <property type="match status" value="1"/>
</dbReference>
<dbReference type="Pfam" id="PF00158">
    <property type="entry name" value="Sigma54_activat"/>
    <property type="match status" value="1"/>
</dbReference>
<dbReference type="EMBL" id="PCWA01000037">
    <property type="protein sequence ID" value="PIQ89448.1"/>
    <property type="molecule type" value="Genomic_DNA"/>
</dbReference>
<dbReference type="PROSITE" id="PS50110">
    <property type="entry name" value="RESPONSE_REGULATORY"/>
    <property type="match status" value="1"/>
</dbReference>
<evidence type="ECO:0000256" key="2">
    <source>
        <dbReference type="ARBA" id="ARBA00022741"/>
    </source>
</evidence>
<keyword evidence="6" id="KW-0238">DNA-binding</keyword>
<feature type="modified residue" description="4-aspartylphosphate" evidence="8">
    <location>
        <position position="57"/>
    </location>
</feature>
<keyword evidence="2" id="KW-0547">Nucleotide-binding</keyword>
<dbReference type="InterPro" id="IPR009057">
    <property type="entry name" value="Homeodomain-like_sf"/>
</dbReference>
<dbReference type="PROSITE" id="PS00688">
    <property type="entry name" value="SIGMA54_INTERACT_3"/>
    <property type="match status" value="1"/>
</dbReference>
<dbReference type="InterPro" id="IPR025944">
    <property type="entry name" value="Sigma_54_int_dom_CS"/>
</dbReference>
<dbReference type="InterPro" id="IPR027417">
    <property type="entry name" value="P-loop_NTPase"/>
</dbReference>
<dbReference type="PROSITE" id="PS00675">
    <property type="entry name" value="SIGMA54_INTERACT_1"/>
    <property type="match status" value="1"/>
</dbReference>
<dbReference type="GO" id="GO:0000160">
    <property type="term" value="P:phosphorelay signal transduction system"/>
    <property type="evidence" value="ECO:0007669"/>
    <property type="project" value="UniProtKB-KW"/>
</dbReference>
<evidence type="ECO:0000313" key="12">
    <source>
        <dbReference type="Proteomes" id="UP000229641"/>
    </source>
</evidence>
<feature type="domain" description="Sigma-54 factor interaction" evidence="9">
    <location>
        <begin position="149"/>
        <end position="378"/>
    </location>
</feature>
<evidence type="ECO:0000256" key="4">
    <source>
        <dbReference type="ARBA" id="ARBA00023012"/>
    </source>
</evidence>
<evidence type="ECO:0000256" key="8">
    <source>
        <dbReference type="PROSITE-ProRule" id="PRU00169"/>
    </source>
</evidence>
<dbReference type="Gene3D" id="3.40.50.2300">
    <property type="match status" value="1"/>
</dbReference>
<comment type="caution">
    <text evidence="11">The sequence shown here is derived from an EMBL/GenBank/DDBJ whole genome shotgun (WGS) entry which is preliminary data.</text>
</comment>
<evidence type="ECO:0000259" key="10">
    <source>
        <dbReference type="PROSITE" id="PS50110"/>
    </source>
</evidence>
<dbReference type="Proteomes" id="UP000229641">
    <property type="component" value="Unassembled WGS sequence"/>
</dbReference>
<dbReference type="InterPro" id="IPR003593">
    <property type="entry name" value="AAA+_ATPase"/>
</dbReference>
<proteinExistence type="predicted"/>
<dbReference type="CDD" id="cd00009">
    <property type="entry name" value="AAA"/>
    <property type="match status" value="1"/>
</dbReference>
<dbReference type="Gene3D" id="3.40.50.300">
    <property type="entry name" value="P-loop containing nucleotide triphosphate hydrolases"/>
    <property type="match status" value="1"/>
</dbReference>
<evidence type="ECO:0000256" key="1">
    <source>
        <dbReference type="ARBA" id="ARBA00022553"/>
    </source>
</evidence>
<dbReference type="Pfam" id="PF02954">
    <property type="entry name" value="HTH_8"/>
    <property type="match status" value="1"/>
</dbReference>
<dbReference type="Pfam" id="PF25601">
    <property type="entry name" value="AAA_lid_14"/>
    <property type="match status" value="1"/>
</dbReference>
<gene>
    <name evidence="11" type="ORF">COV72_02785</name>
</gene>
<keyword evidence="5" id="KW-0805">Transcription regulation</keyword>
<evidence type="ECO:0000256" key="5">
    <source>
        <dbReference type="ARBA" id="ARBA00023015"/>
    </source>
</evidence>
<name>A0A2H0LYI1_9BACT</name>
<evidence type="ECO:0000313" key="11">
    <source>
        <dbReference type="EMBL" id="PIQ89448.1"/>
    </source>
</evidence>
<accession>A0A2H0LYI1</accession>
<dbReference type="SUPFAM" id="SSF46689">
    <property type="entry name" value="Homeodomain-like"/>
    <property type="match status" value="1"/>
</dbReference>
<dbReference type="SMART" id="SM00382">
    <property type="entry name" value="AAA"/>
    <property type="match status" value="1"/>
</dbReference>
<dbReference type="AlphaFoldDB" id="A0A2H0LYI1"/>